<dbReference type="Proteomes" id="UP001219525">
    <property type="component" value="Unassembled WGS sequence"/>
</dbReference>
<dbReference type="Pfam" id="PF20703">
    <property type="entry name" value="nSTAND1"/>
    <property type="match status" value="1"/>
</dbReference>
<dbReference type="SUPFAM" id="SSF52540">
    <property type="entry name" value="P-loop containing nucleoside triphosphate hydrolases"/>
    <property type="match status" value="1"/>
</dbReference>
<name>A0AAD6VC93_9AGAR</name>
<feature type="non-terminal residue" evidence="2">
    <location>
        <position position="374"/>
    </location>
</feature>
<comment type="caution">
    <text evidence="2">The sequence shown here is derived from an EMBL/GenBank/DDBJ whole genome shotgun (WGS) entry which is preliminary data.</text>
</comment>
<dbReference type="PRINTS" id="PR00364">
    <property type="entry name" value="DISEASERSIST"/>
</dbReference>
<gene>
    <name evidence="2" type="ORF">GGX14DRAFT_633257</name>
</gene>
<evidence type="ECO:0000313" key="2">
    <source>
        <dbReference type="EMBL" id="KAJ7208502.1"/>
    </source>
</evidence>
<protein>
    <submittedName>
        <fullName evidence="2">P-loop containing nucleoside triphosphate hydrolase protein</fullName>
    </submittedName>
</protein>
<dbReference type="InterPro" id="IPR027417">
    <property type="entry name" value="P-loop_NTPase"/>
</dbReference>
<dbReference type="InterPro" id="IPR049052">
    <property type="entry name" value="nSTAND1"/>
</dbReference>
<dbReference type="Gene3D" id="3.40.50.300">
    <property type="entry name" value="P-loop containing nucleotide triphosphate hydrolases"/>
    <property type="match status" value="1"/>
</dbReference>
<feature type="non-terminal residue" evidence="2">
    <location>
        <position position="1"/>
    </location>
</feature>
<feature type="domain" description="Novel STAND NTPase 1" evidence="1">
    <location>
        <begin position="6"/>
        <end position="145"/>
    </location>
</feature>
<dbReference type="AlphaFoldDB" id="A0AAD6VC93"/>
<evidence type="ECO:0000313" key="3">
    <source>
        <dbReference type="Proteomes" id="UP001219525"/>
    </source>
</evidence>
<dbReference type="GO" id="GO:0016787">
    <property type="term" value="F:hydrolase activity"/>
    <property type="evidence" value="ECO:0007669"/>
    <property type="project" value="UniProtKB-KW"/>
</dbReference>
<keyword evidence="2" id="KW-0378">Hydrolase</keyword>
<keyword evidence="3" id="KW-1185">Reference proteome</keyword>
<organism evidence="2 3">
    <name type="scientific">Mycena pura</name>
    <dbReference type="NCBI Taxonomy" id="153505"/>
    <lineage>
        <taxon>Eukaryota</taxon>
        <taxon>Fungi</taxon>
        <taxon>Dikarya</taxon>
        <taxon>Basidiomycota</taxon>
        <taxon>Agaricomycotina</taxon>
        <taxon>Agaricomycetes</taxon>
        <taxon>Agaricomycetidae</taxon>
        <taxon>Agaricales</taxon>
        <taxon>Marasmiineae</taxon>
        <taxon>Mycenaceae</taxon>
        <taxon>Mycena</taxon>
    </lineage>
</organism>
<evidence type="ECO:0000259" key="1">
    <source>
        <dbReference type="Pfam" id="PF20703"/>
    </source>
</evidence>
<reference evidence="2" key="1">
    <citation type="submission" date="2023-03" db="EMBL/GenBank/DDBJ databases">
        <title>Massive genome expansion in bonnet fungi (Mycena s.s.) driven by repeated elements and novel gene families across ecological guilds.</title>
        <authorList>
            <consortium name="Lawrence Berkeley National Laboratory"/>
            <person name="Harder C.B."/>
            <person name="Miyauchi S."/>
            <person name="Viragh M."/>
            <person name="Kuo A."/>
            <person name="Thoen E."/>
            <person name="Andreopoulos B."/>
            <person name="Lu D."/>
            <person name="Skrede I."/>
            <person name="Drula E."/>
            <person name="Henrissat B."/>
            <person name="Morin E."/>
            <person name="Kohler A."/>
            <person name="Barry K."/>
            <person name="LaButti K."/>
            <person name="Morin E."/>
            <person name="Salamov A."/>
            <person name="Lipzen A."/>
            <person name="Mereny Z."/>
            <person name="Hegedus B."/>
            <person name="Baldrian P."/>
            <person name="Stursova M."/>
            <person name="Weitz H."/>
            <person name="Taylor A."/>
            <person name="Grigoriev I.V."/>
            <person name="Nagy L.G."/>
            <person name="Martin F."/>
            <person name="Kauserud H."/>
        </authorList>
    </citation>
    <scope>NUCLEOTIDE SEQUENCE</scope>
    <source>
        <strain evidence="2">9144</strain>
    </source>
</reference>
<accession>A0AAD6VC93</accession>
<sequence length="374" mass="41687">LPSMPQIFHGRESELLDILQLFTQGAPRIAILGAGGMGKTSLARAVLHHPDISLKYGECRIFVACDVASTMAELVTLIANYLGLKIGKNTSQQIIRHFASRPPTLLILDNLETAWESPGSCKEVEEFLGLLTDIQNFALIITMRGAERPGQVQWTRPFLQPLSPLAYDAAQKTFIDIAGEIHDNNDVDKILHLTDNMPLAIDLMAHLVDSEGCATVLSRWDTEKTALVSDGYDRRSNLDMSIALSLSSPRLASVSGTKDLLSLLSILPDGISDLELKKCNFPIHNILECKATLLRTSLAYNSSQTRLKVLVPIQEHMQRYHPAQLVIVEPLFQHYQKLLELYEKHNGTMLAEIIPQITMNFVNIQSLLSFRIQQ</sequence>
<proteinExistence type="predicted"/>
<dbReference type="EMBL" id="JARJCW010000033">
    <property type="protein sequence ID" value="KAJ7208502.1"/>
    <property type="molecule type" value="Genomic_DNA"/>
</dbReference>